<dbReference type="RefSeq" id="WP_338247412.1">
    <property type="nucleotide sequence ID" value="NZ_BSRI01000001.1"/>
</dbReference>
<keyword evidence="1" id="KW-1133">Transmembrane helix</keyword>
<name>A0ABQ6FJ98_9CHLR</name>
<dbReference type="EMBL" id="BSRI01000001">
    <property type="protein sequence ID" value="GLV53704.1"/>
    <property type="molecule type" value="Genomic_DNA"/>
</dbReference>
<evidence type="ECO:0000313" key="2">
    <source>
        <dbReference type="EMBL" id="GLV53704.1"/>
    </source>
</evidence>
<reference evidence="2 3" key="1">
    <citation type="submission" date="2023-02" db="EMBL/GenBank/DDBJ databases">
        <title>Dictyobacter halimunensis sp. nov., a new member of the class Ktedonobacteria from forest soil in a geothermal area.</title>
        <authorList>
            <person name="Rachmania M.K."/>
            <person name="Ningsih F."/>
            <person name="Sakai Y."/>
            <person name="Yabe S."/>
            <person name="Yokota A."/>
            <person name="Sjamsuridzal W."/>
        </authorList>
    </citation>
    <scope>NUCLEOTIDE SEQUENCE [LARGE SCALE GENOMIC DNA]</scope>
    <source>
        <strain evidence="2 3">S3.2.2.5</strain>
    </source>
</reference>
<keyword evidence="3" id="KW-1185">Reference proteome</keyword>
<proteinExistence type="predicted"/>
<keyword evidence="1" id="KW-0472">Membrane</keyword>
<evidence type="ECO:0000313" key="3">
    <source>
        <dbReference type="Proteomes" id="UP001344906"/>
    </source>
</evidence>
<feature type="transmembrane region" description="Helical" evidence="1">
    <location>
        <begin position="68"/>
        <end position="91"/>
    </location>
</feature>
<keyword evidence="1" id="KW-0812">Transmembrane</keyword>
<accession>A0ABQ6FJ98</accession>
<gene>
    <name evidence="2" type="ORF">KDH_05560</name>
</gene>
<feature type="transmembrane region" description="Helical" evidence="1">
    <location>
        <begin position="12"/>
        <end position="32"/>
    </location>
</feature>
<evidence type="ECO:0000256" key="1">
    <source>
        <dbReference type="SAM" id="Phobius"/>
    </source>
</evidence>
<dbReference type="Proteomes" id="UP001344906">
    <property type="component" value="Unassembled WGS sequence"/>
</dbReference>
<comment type="caution">
    <text evidence="2">The sequence shown here is derived from an EMBL/GenBank/DDBJ whole genome shotgun (WGS) entry which is preliminary data.</text>
</comment>
<organism evidence="2 3">
    <name type="scientific">Dictyobacter halimunensis</name>
    <dbReference type="NCBI Taxonomy" id="3026934"/>
    <lineage>
        <taxon>Bacteria</taxon>
        <taxon>Bacillati</taxon>
        <taxon>Chloroflexota</taxon>
        <taxon>Ktedonobacteria</taxon>
        <taxon>Ktedonobacterales</taxon>
        <taxon>Dictyobacteraceae</taxon>
        <taxon>Dictyobacter</taxon>
    </lineage>
</organism>
<sequence length="185" mass="20398">MLQKSITYKSLIRLMGIALVLLSVYCFCSVTLNHTESIANGVTIYSGPEIGESVPRALLDVVWLRGGYYGSIFLWGGTLTYLGIGLLLIGMSTMNPKVAYWTLQASIWLISINLWYQYGGVVSAGSIVPFLMTPETLWPWMIIALVASFSLLVAYIPVTRLLRRFLLLSPHAEISTESISKKSAG</sequence>
<feature type="transmembrane region" description="Helical" evidence="1">
    <location>
        <begin position="138"/>
        <end position="158"/>
    </location>
</feature>
<protein>
    <submittedName>
        <fullName evidence="2">Uncharacterized protein</fullName>
    </submittedName>
</protein>